<feature type="transmembrane region" description="Helical" evidence="5">
    <location>
        <begin position="146"/>
        <end position="166"/>
    </location>
</feature>
<dbReference type="KEGG" id="knv:Pan216_25050"/>
<dbReference type="PANTHER" id="PTHR37958:SF1">
    <property type="entry name" value="SODIUM-POTASSIUM_PROTON ANTIPORTER CHAA"/>
    <property type="match status" value="1"/>
</dbReference>
<dbReference type="Pfam" id="PF01699">
    <property type="entry name" value="Na_Ca_ex"/>
    <property type="match status" value="2"/>
</dbReference>
<feature type="transmembrane region" description="Helical" evidence="5">
    <location>
        <begin position="302"/>
        <end position="322"/>
    </location>
</feature>
<organism evidence="7 8">
    <name type="scientific">Kolteria novifilia</name>
    <dbReference type="NCBI Taxonomy" id="2527975"/>
    <lineage>
        <taxon>Bacteria</taxon>
        <taxon>Pseudomonadati</taxon>
        <taxon>Planctomycetota</taxon>
        <taxon>Planctomycetia</taxon>
        <taxon>Kolteriales</taxon>
        <taxon>Kolteriaceae</taxon>
        <taxon>Kolteria</taxon>
    </lineage>
</organism>
<feature type="domain" description="Sodium/calcium exchanger membrane region" evidence="6">
    <location>
        <begin position="47"/>
        <end position="199"/>
    </location>
</feature>
<accession>A0A518B3X3</accession>
<evidence type="ECO:0000313" key="8">
    <source>
        <dbReference type="Proteomes" id="UP000317093"/>
    </source>
</evidence>
<feature type="transmembrane region" description="Helical" evidence="5">
    <location>
        <begin position="232"/>
        <end position="248"/>
    </location>
</feature>
<dbReference type="InterPro" id="IPR004837">
    <property type="entry name" value="NaCa_Exmemb"/>
</dbReference>
<gene>
    <name evidence="7" type="primary">chaA</name>
    <name evidence="7" type="ORF">Pan216_25050</name>
</gene>
<evidence type="ECO:0000256" key="4">
    <source>
        <dbReference type="ARBA" id="ARBA00023136"/>
    </source>
</evidence>
<protein>
    <submittedName>
        <fullName evidence="7">Sodium/proton antiporter ChaA</fullName>
    </submittedName>
</protein>
<comment type="subcellular location">
    <subcellularLocation>
        <location evidence="1">Membrane</location>
        <topology evidence="1">Multi-pass membrane protein</topology>
    </subcellularLocation>
</comment>
<keyword evidence="8" id="KW-1185">Reference proteome</keyword>
<feature type="transmembrane region" description="Helical" evidence="5">
    <location>
        <begin position="18"/>
        <end position="38"/>
    </location>
</feature>
<feature type="transmembrane region" description="Helical" evidence="5">
    <location>
        <begin position="78"/>
        <end position="100"/>
    </location>
</feature>
<dbReference type="OrthoDB" id="9787814at2"/>
<sequence>MTNQPQPPPNVLRSEGSLWIGTVTTILFLIFGKSWLVGLSSPSLAGLFFVWLFVVILWLAFSVVRHADCLAIKLGEPYGTLVLTISVVGIEAVMIAAVMLTGEENPTLARDTMFSLIMIVLNGLLGLTLLLGGMRHHEQSYNLSGAVSYLGVLTPLSVLSLIVPSFTDSTPGGSVSRLMGFFLLFMSLGLYLVFLFLQTNRHSRFFMQPEDGPQPTKELHGHEGLVPRSTRFHALFLVLSMLPIVLLAKSMAKVVSFGIDSLGAPPALGGFLVAILVLAPEGMSAIKAALDNQLQRTINLSLGAATSSIGMTVPAILAISLFTGRELELGLDPLQIVLLSLTLLLSVISFTTGRTNVLQGVVHLIVFASYVVLIFD</sequence>
<evidence type="ECO:0000256" key="2">
    <source>
        <dbReference type="ARBA" id="ARBA00022692"/>
    </source>
</evidence>
<dbReference type="GO" id="GO:0005886">
    <property type="term" value="C:plasma membrane"/>
    <property type="evidence" value="ECO:0007669"/>
    <property type="project" value="TreeGrafter"/>
</dbReference>
<dbReference type="RefSeq" id="WP_145258210.1">
    <property type="nucleotide sequence ID" value="NZ_CP036279.1"/>
</dbReference>
<dbReference type="EMBL" id="CP036279">
    <property type="protein sequence ID" value="QDU61644.1"/>
    <property type="molecule type" value="Genomic_DNA"/>
</dbReference>
<dbReference type="GO" id="GO:0015385">
    <property type="term" value="F:sodium:proton antiporter activity"/>
    <property type="evidence" value="ECO:0007669"/>
    <property type="project" value="TreeGrafter"/>
</dbReference>
<reference evidence="7 8" key="1">
    <citation type="submission" date="2019-02" db="EMBL/GenBank/DDBJ databases">
        <title>Deep-cultivation of Planctomycetes and their phenomic and genomic characterization uncovers novel biology.</title>
        <authorList>
            <person name="Wiegand S."/>
            <person name="Jogler M."/>
            <person name="Boedeker C."/>
            <person name="Pinto D."/>
            <person name="Vollmers J."/>
            <person name="Rivas-Marin E."/>
            <person name="Kohn T."/>
            <person name="Peeters S.H."/>
            <person name="Heuer A."/>
            <person name="Rast P."/>
            <person name="Oberbeckmann S."/>
            <person name="Bunk B."/>
            <person name="Jeske O."/>
            <person name="Meyerdierks A."/>
            <person name="Storesund J.E."/>
            <person name="Kallscheuer N."/>
            <person name="Luecker S."/>
            <person name="Lage O.M."/>
            <person name="Pohl T."/>
            <person name="Merkel B.J."/>
            <person name="Hornburger P."/>
            <person name="Mueller R.-W."/>
            <person name="Bruemmer F."/>
            <person name="Labrenz M."/>
            <person name="Spormann A.M."/>
            <person name="Op den Camp H."/>
            <person name="Overmann J."/>
            <person name="Amann R."/>
            <person name="Jetten M.S.M."/>
            <person name="Mascher T."/>
            <person name="Medema M.H."/>
            <person name="Devos D.P."/>
            <person name="Kaster A.-K."/>
            <person name="Ovreas L."/>
            <person name="Rohde M."/>
            <person name="Galperin M.Y."/>
            <person name="Jogler C."/>
        </authorList>
    </citation>
    <scope>NUCLEOTIDE SEQUENCE [LARGE SCALE GENOMIC DNA]</scope>
    <source>
        <strain evidence="7 8">Pan216</strain>
    </source>
</reference>
<dbReference type="AlphaFoldDB" id="A0A518B3X3"/>
<feature type="transmembrane region" description="Helical" evidence="5">
    <location>
        <begin position="44"/>
        <end position="66"/>
    </location>
</feature>
<proteinExistence type="predicted"/>
<evidence type="ECO:0000256" key="3">
    <source>
        <dbReference type="ARBA" id="ARBA00022989"/>
    </source>
</evidence>
<feature type="transmembrane region" description="Helical" evidence="5">
    <location>
        <begin position="268"/>
        <end position="290"/>
    </location>
</feature>
<name>A0A518B3X3_9BACT</name>
<evidence type="ECO:0000313" key="7">
    <source>
        <dbReference type="EMBL" id="QDU61644.1"/>
    </source>
</evidence>
<dbReference type="Proteomes" id="UP000317093">
    <property type="component" value="Chromosome"/>
</dbReference>
<dbReference type="PANTHER" id="PTHR37958">
    <property type="entry name" value="SODIUM-POTASSIUM/PROTON ANTIPORTER CHAA"/>
    <property type="match status" value="1"/>
</dbReference>
<feature type="transmembrane region" description="Helical" evidence="5">
    <location>
        <begin position="357"/>
        <end position="375"/>
    </location>
</feature>
<feature type="transmembrane region" description="Helical" evidence="5">
    <location>
        <begin position="334"/>
        <end position="350"/>
    </location>
</feature>
<evidence type="ECO:0000259" key="6">
    <source>
        <dbReference type="Pfam" id="PF01699"/>
    </source>
</evidence>
<keyword evidence="2 5" id="KW-0812">Transmembrane</keyword>
<evidence type="ECO:0000256" key="1">
    <source>
        <dbReference type="ARBA" id="ARBA00004141"/>
    </source>
</evidence>
<dbReference type="InterPro" id="IPR052946">
    <property type="entry name" value="Alkaline_pH_Ca-Antiporter"/>
</dbReference>
<feature type="transmembrane region" description="Helical" evidence="5">
    <location>
        <begin position="178"/>
        <end position="197"/>
    </location>
</feature>
<dbReference type="GO" id="GO:0015386">
    <property type="term" value="F:potassium:proton antiporter activity"/>
    <property type="evidence" value="ECO:0007669"/>
    <property type="project" value="TreeGrafter"/>
</dbReference>
<keyword evidence="4 5" id="KW-0472">Membrane</keyword>
<feature type="domain" description="Sodium/calcium exchanger membrane region" evidence="6">
    <location>
        <begin position="234"/>
        <end position="374"/>
    </location>
</feature>
<keyword evidence="3 5" id="KW-1133">Transmembrane helix</keyword>
<evidence type="ECO:0000256" key="5">
    <source>
        <dbReference type="SAM" id="Phobius"/>
    </source>
</evidence>
<feature type="transmembrane region" description="Helical" evidence="5">
    <location>
        <begin position="112"/>
        <end position="134"/>
    </location>
</feature>